<dbReference type="OrthoDB" id="3218242at2"/>
<evidence type="ECO:0000313" key="1">
    <source>
        <dbReference type="EMBL" id="OHV38684.1"/>
    </source>
</evidence>
<dbReference type="Proteomes" id="UP000179627">
    <property type="component" value="Unassembled WGS sequence"/>
</dbReference>
<keyword evidence="2" id="KW-1185">Reference proteome</keyword>
<comment type="caution">
    <text evidence="1">The sequence shown here is derived from an EMBL/GenBank/DDBJ whole genome shotgun (WGS) entry which is preliminary data.</text>
</comment>
<sequence>MFATFDVHVNIWCLDLAAVAEITDRFCQARCCRTVASRRHRRTGRAGPRPARCPVAGNRDRWIPGGRGCLAVWRAGGAGRTRGIRRLAATGWSATSGWSAPSTPDGDAISNDYAIVVPFVPFGTYSATLDYIVATR</sequence>
<accession>A0A1S1R1U3</accession>
<dbReference type="EMBL" id="MBLM01000108">
    <property type="protein sequence ID" value="OHV38684.1"/>
    <property type="molecule type" value="Genomic_DNA"/>
</dbReference>
<name>A0A1S1R1U3_9ACTN</name>
<reference evidence="2" key="1">
    <citation type="submission" date="2016-07" db="EMBL/GenBank/DDBJ databases">
        <title>Sequence Frankia sp. strain CcI1.17.</title>
        <authorList>
            <person name="Ghodhbane-Gtari F."/>
            <person name="Swanson E."/>
            <person name="Gueddou A."/>
            <person name="Morris K."/>
            <person name="Hezbri K."/>
            <person name="Ktari A."/>
            <person name="Nouioui I."/>
            <person name="Abebe-Akele F."/>
            <person name="Simpson S."/>
            <person name="Thomas K."/>
            <person name="Gtari M."/>
            <person name="Tisa L.S."/>
            <person name="Hurst S."/>
        </authorList>
    </citation>
    <scope>NUCLEOTIDE SEQUENCE [LARGE SCALE GENOMIC DNA]</scope>
    <source>
        <strain evidence="2">Cc1.17</strain>
    </source>
</reference>
<dbReference type="AlphaFoldDB" id="A0A1S1R1U3"/>
<organism evidence="1 2">
    <name type="scientific">Parafrankia colletiae</name>
    <dbReference type="NCBI Taxonomy" id="573497"/>
    <lineage>
        <taxon>Bacteria</taxon>
        <taxon>Bacillati</taxon>
        <taxon>Actinomycetota</taxon>
        <taxon>Actinomycetes</taxon>
        <taxon>Frankiales</taxon>
        <taxon>Frankiaceae</taxon>
        <taxon>Parafrankia</taxon>
    </lineage>
</organism>
<protein>
    <submittedName>
        <fullName evidence="1">Uncharacterized protein</fullName>
    </submittedName>
</protein>
<dbReference type="RefSeq" id="WP_071083722.1">
    <property type="nucleotide sequence ID" value="NZ_MBLM01000108.1"/>
</dbReference>
<evidence type="ECO:0000313" key="2">
    <source>
        <dbReference type="Proteomes" id="UP000179627"/>
    </source>
</evidence>
<gene>
    <name evidence="1" type="ORF">CC117_02790</name>
</gene>
<proteinExistence type="predicted"/>